<reference evidence="3 4" key="1">
    <citation type="submission" date="2018-03" db="EMBL/GenBank/DDBJ databases">
        <title>Bioinformatic expansion and discovery of thiopeptide antibiotics.</title>
        <authorList>
            <person name="Schwalen C.J."/>
            <person name="Hudson G.A."/>
            <person name="Mitchell D.A."/>
        </authorList>
    </citation>
    <scope>NUCLEOTIDE SEQUENCE [LARGE SCALE GENOMIC DNA]</scope>
    <source>
        <strain evidence="3 4">ATCC 21389</strain>
    </source>
</reference>
<name>A0A2V4N336_9ACTN</name>
<evidence type="ECO:0000256" key="1">
    <source>
        <dbReference type="ARBA" id="ARBA00008645"/>
    </source>
</evidence>
<keyword evidence="2" id="KW-0378">Hydrolase</keyword>
<comment type="caution">
    <text evidence="3">The sequence shown here is derived from an EMBL/GenBank/DDBJ whole genome shotgun (WGS) entry which is preliminary data.</text>
</comment>
<dbReference type="AlphaFoldDB" id="A0A2V4N336"/>
<dbReference type="SUPFAM" id="SSF53474">
    <property type="entry name" value="alpha/beta-Hydrolases"/>
    <property type="match status" value="1"/>
</dbReference>
<evidence type="ECO:0000313" key="4">
    <source>
        <dbReference type="Proteomes" id="UP000248039"/>
    </source>
</evidence>
<keyword evidence="4" id="KW-1185">Reference proteome</keyword>
<accession>A0A2V4N336</accession>
<dbReference type="InterPro" id="IPR050261">
    <property type="entry name" value="FrsA_esterase"/>
</dbReference>
<evidence type="ECO:0000313" key="3">
    <source>
        <dbReference type="EMBL" id="PYC72730.1"/>
    </source>
</evidence>
<dbReference type="GO" id="GO:0016787">
    <property type="term" value="F:hydrolase activity"/>
    <property type="evidence" value="ECO:0007669"/>
    <property type="project" value="UniProtKB-KW"/>
</dbReference>
<dbReference type="EMBL" id="PYBW01000104">
    <property type="protein sequence ID" value="PYC72730.1"/>
    <property type="molecule type" value="Genomic_DNA"/>
</dbReference>
<proteinExistence type="inferred from homology"/>
<dbReference type="OrthoDB" id="9805123at2"/>
<gene>
    <name evidence="3" type="ORF">C7C46_25610</name>
</gene>
<dbReference type="Gene3D" id="3.40.50.1820">
    <property type="entry name" value="alpha/beta hydrolase"/>
    <property type="match status" value="1"/>
</dbReference>
<dbReference type="PANTHER" id="PTHR22946:SF12">
    <property type="entry name" value="CONIDIAL PIGMENT BIOSYNTHESIS PROTEIN AYG1 (AFU_ORTHOLOGUE AFUA_2G17550)"/>
    <property type="match status" value="1"/>
</dbReference>
<dbReference type="PANTHER" id="PTHR22946">
    <property type="entry name" value="DIENELACTONE HYDROLASE DOMAIN-CONTAINING PROTEIN-RELATED"/>
    <property type="match status" value="1"/>
</dbReference>
<dbReference type="InterPro" id="IPR010520">
    <property type="entry name" value="FrsA-like"/>
</dbReference>
<evidence type="ECO:0008006" key="5">
    <source>
        <dbReference type="Google" id="ProtNLM"/>
    </source>
</evidence>
<protein>
    <recommendedName>
        <fullName evidence="5">Alpha/beta hydrolase</fullName>
    </recommendedName>
</protein>
<organism evidence="3 4">
    <name type="scientific">Streptomyces tateyamensis</name>
    <dbReference type="NCBI Taxonomy" id="565073"/>
    <lineage>
        <taxon>Bacteria</taxon>
        <taxon>Bacillati</taxon>
        <taxon>Actinomycetota</taxon>
        <taxon>Actinomycetes</taxon>
        <taxon>Kitasatosporales</taxon>
        <taxon>Streptomycetaceae</taxon>
        <taxon>Streptomyces</taxon>
    </lineage>
</organism>
<evidence type="ECO:0000256" key="2">
    <source>
        <dbReference type="ARBA" id="ARBA00022801"/>
    </source>
</evidence>
<dbReference type="RefSeq" id="WP_110672285.1">
    <property type="nucleotide sequence ID" value="NZ_PYBW01000104.1"/>
</dbReference>
<comment type="similarity">
    <text evidence="1">Belongs to the AB hydrolase superfamily.</text>
</comment>
<sequence length="427" mass="48192">MPTLPAGVERRVERFREQRWVLDNVIQAVGVTWDQGDMDFALFPCGIGALGDFLRVERNVKKYNDIAREYAAAAQHRQRNAETLDEQGYTVAARESYYIASVLYGQAQWPIADHTRQNHELEKRKNFCYGKYAEYADHIVRQAEIPYQGKALPGWLHLPPNYRPGDKVPVVITVGGMDSTKEICVALNGDQFLSRGIAVFLFDGPGQYSSALREIFITEDGFYEAGRAIYDWLGQQEEIDTEQVAVRGVSMGALWASQISTVIPTTKACAIAYPSYEQGEDTAFQMNSPTFKLRFMFMAGYEDEAEFDKFIPGINAQGLGAKVTCPYLVCSGEDDDWSSIESTFQVLNDVTTPKELLLYQGEGHTLHSRSSSYLGPNEFQYMADWIADRFKGKPMESQLSVVDATGRIRREPWGENRSYDYGLPDLL</sequence>
<dbReference type="InterPro" id="IPR029058">
    <property type="entry name" value="AB_hydrolase_fold"/>
</dbReference>
<dbReference type="Proteomes" id="UP000248039">
    <property type="component" value="Unassembled WGS sequence"/>
</dbReference>
<dbReference type="Pfam" id="PF06500">
    <property type="entry name" value="FrsA-like"/>
    <property type="match status" value="1"/>
</dbReference>